<dbReference type="OrthoDB" id="444631at2759"/>
<dbReference type="STRING" id="97972.A0A2V1D126"/>
<dbReference type="Proteomes" id="UP000244855">
    <property type="component" value="Unassembled WGS sequence"/>
</dbReference>
<feature type="transmembrane region" description="Helical" evidence="6">
    <location>
        <begin position="219"/>
        <end position="237"/>
    </location>
</feature>
<dbReference type="EMBL" id="KZ805797">
    <property type="protein sequence ID" value="PVH91701.1"/>
    <property type="molecule type" value="Genomic_DNA"/>
</dbReference>
<sequence length="364" mass="41370">MAQISPLSTPLLLKGYVDTVVVLTMVGVSLPFVLFRLYTRRRSFRRLFWDDFFVVLAWVLLMIIAVLAIVFRDDTREVRSVLSGEKWPPSAQFSSSFERFLRVGVAMVILFYTSLWSIKVGFLIFFRRLGTRKIRNLKIQWNLVFTITLLSYVACFLVLPLKCLGGSFSDLIAARCDRGNRVMISLAVGCSLDILDDLLVLSIPFTILWRVRLALKQKLVLFSIFSLVLVTIGFAVVRAKMSITRQAEGPMWDLAWNLIWCSLEAGISIIIACICSFRSLFTQLPQPNRYQGFVPNREPAYVSQSDTELQWLGHRPSESISGRNTVTNFENSTQLSTMTLSPAIQKPPCDEHSYIHRPIPVDAV</sequence>
<evidence type="ECO:0000259" key="7">
    <source>
        <dbReference type="Pfam" id="PF20684"/>
    </source>
</evidence>
<comment type="subcellular location">
    <subcellularLocation>
        <location evidence="1">Membrane</location>
        <topology evidence="1">Multi-pass membrane protein</topology>
    </subcellularLocation>
</comment>
<feature type="transmembrane region" description="Helical" evidence="6">
    <location>
        <begin position="20"/>
        <end position="39"/>
    </location>
</feature>
<organism evidence="8 9">
    <name type="scientific">Periconia macrospinosa</name>
    <dbReference type="NCBI Taxonomy" id="97972"/>
    <lineage>
        <taxon>Eukaryota</taxon>
        <taxon>Fungi</taxon>
        <taxon>Dikarya</taxon>
        <taxon>Ascomycota</taxon>
        <taxon>Pezizomycotina</taxon>
        <taxon>Dothideomycetes</taxon>
        <taxon>Pleosporomycetidae</taxon>
        <taxon>Pleosporales</taxon>
        <taxon>Massarineae</taxon>
        <taxon>Periconiaceae</taxon>
        <taxon>Periconia</taxon>
    </lineage>
</organism>
<dbReference type="InterPro" id="IPR049326">
    <property type="entry name" value="Rhodopsin_dom_fungi"/>
</dbReference>
<keyword evidence="9" id="KW-1185">Reference proteome</keyword>
<feature type="domain" description="Rhodopsin" evidence="7">
    <location>
        <begin position="35"/>
        <end position="282"/>
    </location>
</feature>
<feature type="transmembrane region" description="Helical" evidence="6">
    <location>
        <begin position="257"/>
        <end position="281"/>
    </location>
</feature>
<evidence type="ECO:0000313" key="8">
    <source>
        <dbReference type="EMBL" id="PVH91701.1"/>
    </source>
</evidence>
<evidence type="ECO:0000256" key="3">
    <source>
        <dbReference type="ARBA" id="ARBA00022989"/>
    </source>
</evidence>
<accession>A0A2V1D126</accession>
<feature type="transmembrane region" description="Helical" evidence="6">
    <location>
        <begin position="139"/>
        <end position="161"/>
    </location>
</feature>
<keyword evidence="2 6" id="KW-0812">Transmembrane</keyword>
<protein>
    <recommendedName>
        <fullName evidence="7">Rhodopsin domain-containing protein</fullName>
    </recommendedName>
</protein>
<evidence type="ECO:0000256" key="1">
    <source>
        <dbReference type="ARBA" id="ARBA00004141"/>
    </source>
</evidence>
<feature type="transmembrane region" description="Helical" evidence="6">
    <location>
        <begin position="51"/>
        <end position="71"/>
    </location>
</feature>
<reference evidence="8 9" key="1">
    <citation type="journal article" date="2018" name="Sci. Rep.">
        <title>Comparative genomics provides insights into the lifestyle and reveals functional heterogeneity of dark septate endophytic fungi.</title>
        <authorList>
            <person name="Knapp D.G."/>
            <person name="Nemeth J.B."/>
            <person name="Barry K."/>
            <person name="Hainaut M."/>
            <person name="Henrissat B."/>
            <person name="Johnson J."/>
            <person name="Kuo A."/>
            <person name="Lim J.H.P."/>
            <person name="Lipzen A."/>
            <person name="Nolan M."/>
            <person name="Ohm R.A."/>
            <person name="Tamas L."/>
            <person name="Grigoriev I.V."/>
            <person name="Spatafora J.W."/>
            <person name="Nagy L.G."/>
            <person name="Kovacs G.M."/>
        </authorList>
    </citation>
    <scope>NUCLEOTIDE SEQUENCE [LARGE SCALE GENOMIC DNA]</scope>
    <source>
        <strain evidence="8 9">DSE2036</strain>
    </source>
</reference>
<proteinExistence type="inferred from homology"/>
<dbReference type="GO" id="GO:0016020">
    <property type="term" value="C:membrane"/>
    <property type="evidence" value="ECO:0007669"/>
    <property type="project" value="UniProtKB-SubCell"/>
</dbReference>
<comment type="similarity">
    <text evidence="5">Belongs to the SAT4 family.</text>
</comment>
<evidence type="ECO:0000256" key="2">
    <source>
        <dbReference type="ARBA" id="ARBA00022692"/>
    </source>
</evidence>
<evidence type="ECO:0000256" key="6">
    <source>
        <dbReference type="SAM" id="Phobius"/>
    </source>
</evidence>
<evidence type="ECO:0000256" key="5">
    <source>
        <dbReference type="ARBA" id="ARBA00038359"/>
    </source>
</evidence>
<keyword evidence="3 6" id="KW-1133">Transmembrane helix</keyword>
<dbReference type="PANTHER" id="PTHR33048">
    <property type="entry name" value="PTH11-LIKE INTEGRAL MEMBRANE PROTEIN (AFU_ORTHOLOGUE AFUA_5G11245)"/>
    <property type="match status" value="1"/>
</dbReference>
<dbReference type="Pfam" id="PF20684">
    <property type="entry name" value="Fung_rhodopsin"/>
    <property type="match status" value="1"/>
</dbReference>
<dbReference type="PANTHER" id="PTHR33048:SF47">
    <property type="entry name" value="INTEGRAL MEMBRANE PROTEIN-RELATED"/>
    <property type="match status" value="1"/>
</dbReference>
<evidence type="ECO:0000256" key="4">
    <source>
        <dbReference type="ARBA" id="ARBA00023136"/>
    </source>
</evidence>
<keyword evidence="4 6" id="KW-0472">Membrane</keyword>
<evidence type="ECO:0000313" key="9">
    <source>
        <dbReference type="Proteomes" id="UP000244855"/>
    </source>
</evidence>
<dbReference type="InterPro" id="IPR052337">
    <property type="entry name" value="SAT4-like"/>
</dbReference>
<feature type="transmembrane region" description="Helical" evidence="6">
    <location>
        <begin position="103"/>
        <end position="127"/>
    </location>
</feature>
<dbReference type="AlphaFoldDB" id="A0A2V1D126"/>
<gene>
    <name evidence="8" type="ORF">DM02DRAFT_677938</name>
</gene>
<name>A0A2V1D126_9PLEO</name>